<feature type="compositionally biased region" description="Low complexity" evidence="1">
    <location>
        <begin position="1"/>
        <end position="16"/>
    </location>
</feature>
<feature type="compositionally biased region" description="Basic and acidic residues" evidence="1">
    <location>
        <begin position="1265"/>
        <end position="1282"/>
    </location>
</feature>
<comment type="caution">
    <text evidence="2">The sequence shown here is derived from an EMBL/GenBank/DDBJ whole genome shotgun (WGS) entry which is preliminary data.</text>
</comment>
<sequence length="1601" mass="181135">MDCESVVLSSSSSSLSKTMESETNEDEIDQEEQGNEHTQAEEDLSDCLCYYAFIKTFQLNNASADVLDRAADYMQLYLDRYANGKFGADWVRRMLFIARIHGAPLSRLRFIDVNKHNRKMAALYQSLGPGFQTRWLSGAIDMEQFFSRMDFLESKYGERLWELHFVYGYENINRSEGSFFRWQIISTVRSLYKGILRRNWAEVAQNISNIELTMATQSNAKSYLSYLRNSLSPHIPAIFLTALQCSLETKCSIEQISDEFIEICSAFRRLPTPRELHWMDDSLLFLSNLLIFHLANLRVTRRSESGGDFLSSYIRRMQLHNNAERHRVIMLLSYCLEVEREVLASDQKVPLKFHSHQLRSYAVSFSNFLRTLFDEPKSSVGLLPLAVWGAVRFGCEEELADYMLDASTKYPHLLVHFHGILSRFRLERISGKLFERLFDLSLDSLATSPVLLDILEQRSIDPTGFGVFDDVVSQNLKALFMFLDFGRHRTDIRAWAFLHTNLCYLRDNAELMKALLLPLWLKRRDWWPRFHSVRSLQKKISDSASGSPGESSTVDCETEKDESRDEGKLESERLHFKRIRHYDSDRTIIDYSLDMPKISRYFMAVKNSRARSIYRIVEEEKPEQKNVAWIGEGQTAQWRKVDESELDGESSISHWIGSHSVELEVCGSVPADFKGFSFKKPSGRKAVEKEPKKRGRPRINPQPAEDAPAEPRKPRGRPPKVPLAKFEKPITLNERLHSLVDESIAQRSLSEKKNDAVGRRTNNSLNVYLEMGQQQTNVVTPKPFRIPKKINQTLQQNVTKISLPTFKRPKVEPSDFELPANFLDTVSVPPPPNNPSHFVRTSSQRNSFQWASDRPSTSSSLAREGTFSGNKSKSSSDNFQIAKSREIGENQTEREFTTPQVTNGSTREEKKRNERKKGEADKAPDQRSKRGHDEEANANEVHSTTGAKPPTFTRRHDEEANSNDGHSAAGAKPPTFTRRHDEEANANEGHSATDAQTLPFTVSARLPIFTARTFTYEVDVAPAVAERFESAQVVDIFNSLPPPMDPRMKRESANGISGSVPTPDRLVLRQGKCHQRIAQAFFCGGPLSALAICPRATKKGRELIAIGTFADEKMLKMESESQDAFVQLWTTNPKNPNEMARFECLLRVPKAQHICSLNWCPIFDDEFESFRTLPRAIQRLHHSEAPSTSRQSFTEFTNESLGLLAVGTHSGGINIYSVPSEIESLVEKSQSRDANNSLPCVFESDAMFSLVHPPMSDDNTLNGDKSTKDETSKADERTDEATKTTLEPSSGAAPHPSIPLLCVNWSPFSGGRRIAAVSPIGHVFIWDLTRPARPTWKLHFDDWNSPPQSICWTEKDKIAISFRRRLFRIYGLIPPSESDQFGSSHPVLECDLNKTCGAKCCSQPLIFPGLISFESSTFSYFGITQQAPSYIWVTSSPDDESEKDQICATTLSNCHQIQNTCVSVCQLSGLCVSVGADGRMACSLNGRMAPNGQGDGENLMQGRTLLHLIMHDKSIAENEDNNKNFCFSHNECCTHRRLEVRLGDCALMDQENERICRRRAPEVCPGRRLESLTFCEFSRKCVGLTYCGGESGLVFVVPCTL</sequence>
<evidence type="ECO:0000256" key="1">
    <source>
        <dbReference type="SAM" id="MobiDB-lite"/>
    </source>
</evidence>
<dbReference type="SUPFAM" id="SSF50978">
    <property type="entry name" value="WD40 repeat-like"/>
    <property type="match status" value="1"/>
</dbReference>
<gene>
    <name evidence="2" type="ORF">niasHS_014925</name>
</gene>
<feature type="compositionally biased region" description="Polar residues" evidence="1">
    <location>
        <begin position="839"/>
        <end position="881"/>
    </location>
</feature>
<evidence type="ECO:0000313" key="2">
    <source>
        <dbReference type="EMBL" id="KAL3080820.1"/>
    </source>
</evidence>
<dbReference type="Gene3D" id="2.130.10.10">
    <property type="entry name" value="YVTN repeat-like/Quinoprotein amine dehydrogenase"/>
    <property type="match status" value="1"/>
</dbReference>
<dbReference type="Proteomes" id="UP001620645">
    <property type="component" value="Unassembled WGS sequence"/>
</dbReference>
<dbReference type="EMBL" id="JBICCN010000286">
    <property type="protein sequence ID" value="KAL3080820.1"/>
    <property type="molecule type" value="Genomic_DNA"/>
</dbReference>
<feature type="region of interest" description="Disordered" evidence="1">
    <location>
        <begin position="822"/>
        <end position="995"/>
    </location>
</feature>
<feature type="region of interest" description="Disordered" evidence="1">
    <location>
        <begin position="681"/>
        <end position="722"/>
    </location>
</feature>
<evidence type="ECO:0000313" key="3">
    <source>
        <dbReference type="Proteomes" id="UP001620645"/>
    </source>
</evidence>
<protein>
    <submittedName>
        <fullName evidence="2">Uncharacterized protein</fullName>
    </submittedName>
</protein>
<proteinExistence type="predicted"/>
<name>A0ABD2IU45_HETSC</name>
<feature type="compositionally biased region" description="Low complexity" evidence="1">
    <location>
        <begin position="542"/>
        <end position="552"/>
    </location>
</feature>
<dbReference type="InterPro" id="IPR015943">
    <property type="entry name" value="WD40/YVTN_repeat-like_dom_sf"/>
</dbReference>
<feature type="compositionally biased region" description="Acidic residues" evidence="1">
    <location>
        <begin position="22"/>
        <end position="33"/>
    </location>
</feature>
<organism evidence="2 3">
    <name type="scientific">Heterodera schachtii</name>
    <name type="common">Sugarbeet cyst nematode worm</name>
    <name type="synonym">Tylenchus schachtii</name>
    <dbReference type="NCBI Taxonomy" id="97005"/>
    <lineage>
        <taxon>Eukaryota</taxon>
        <taxon>Metazoa</taxon>
        <taxon>Ecdysozoa</taxon>
        <taxon>Nematoda</taxon>
        <taxon>Chromadorea</taxon>
        <taxon>Rhabditida</taxon>
        <taxon>Tylenchina</taxon>
        <taxon>Tylenchomorpha</taxon>
        <taxon>Tylenchoidea</taxon>
        <taxon>Heteroderidae</taxon>
        <taxon>Heteroderinae</taxon>
        <taxon>Heterodera</taxon>
    </lineage>
</organism>
<feature type="region of interest" description="Disordered" evidence="1">
    <location>
        <begin position="1"/>
        <end position="37"/>
    </location>
</feature>
<feature type="region of interest" description="Disordered" evidence="1">
    <location>
        <begin position="541"/>
        <end position="569"/>
    </location>
</feature>
<feature type="compositionally biased region" description="Basic and acidic residues" evidence="1">
    <location>
        <begin position="906"/>
        <end position="935"/>
    </location>
</feature>
<keyword evidence="3" id="KW-1185">Reference proteome</keyword>
<accession>A0ABD2IU45</accession>
<feature type="compositionally biased region" description="Basic and acidic residues" evidence="1">
    <location>
        <begin position="883"/>
        <end position="896"/>
    </location>
</feature>
<reference evidence="2 3" key="1">
    <citation type="submission" date="2024-10" db="EMBL/GenBank/DDBJ databases">
        <authorList>
            <person name="Kim D."/>
        </authorList>
    </citation>
    <scope>NUCLEOTIDE SEQUENCE [LARGE SCALE GENOMIC DNA]</scope>
    <source>
        <strain evidence="2">Taebaek</strain>
    </source>
</reference>
<dbReference type="InterPro" id="IPR036322">
    <property type="entry name" value="WD40_repeat_dom_sf"/>
</dbReference>
<feature type="region of interest" description="Disordered" evidence="1">
    <location>
        <begin position="1253"/>
        <end position="1294"/>
    </location>
</feature>